<feature type="compositionally biased region" description="Polar residues" evidence="2">
    <location>
        <begin position="104"/>
        <end position="117"/>
    </location>
</feature>
<protein>
    <submittedName>
        <fullName evidence="3">Uncharacterized protein</fullName>
    </submittedName>
</protein>
<sequence length="517" mass="55985">MNYEVGLGVVITVGSKNGVDRKMDSRSSQVTDGNVETNSDSNVVITEPIESQPLGSSTAVDNVDPSIDSSSVGKTSDTGEETDLDSNAKLALQGRGVHEKDSELSAQDQGGSSQNIGANVAKDASFTSSSAPDNVDPSFDSSSVVMTYDTSHKTELDSSDNLALEGHGVHENDSELSAQDQGVSSLNVGADVAEDVSLRTPNSEGGITHDHASKPVDLLSPHASITTAVDESITIEKESEEKDRLLPLSEDISSTYVVQTREDHEADDLDMAKSCQSTDAIIDDQKDIPLFEASEGDQSLSGITTENTIIKEASHEAEQLDRPVELFSSLDIVSDKHSGSSKGQQCTLVVSAADDSTHELSTRASTRLFDLSPISDASSVNLLQLAEFIRGLNEEEYQFLLKARGSFSDADPLTSSSVLPNHDFSEVFQRLKEELFLAHMVQNIFSMQLAEQLDLQLESDYHRHQLIGELSQPRDSRNKVNENNQRLNEELANCRVELQNSSSKCVELQNQFDTAIT</sequence>
<evidence type="ECO:0000313" key="3">
    <source>
        <dbReference type="EMBL" id="KAI5428064.1"/>
    </source>
</evidence>
<feature type="region of interest" description="Disordered" evidence="2">
    <location>
        <begin position="14"/>
        <end position="117"/>
    </location>
</feature>
<keyword evidence="1" id="KW-0175">Coiled coil</keyword>
<evidence type="ECO:0000256" key="1">
    <source>
        <dbReference type="SAM" id="Coils"/>
    </source>
</evidence>
<reference evidence="3 4" key="1">
    <citation type="journal article" date="2022" name="Nat. Genet.">
        <title>Improved pea reference genome and pan-genome highlight genomic features and evolutionary characteristics.</title>
        <authorList>
            <person name="Yang T."/>
            <person name="Liu R."/>
            <person name="Luo Y."/>
            <person name="Hu S."/>
            <person name="Wang D."/>
            <person name="Wang C."/>
            <person name="Pandey M.K."/>
            <person name="Ge S."/>
            <person name="Xu Q."/>
            <person name="Li N."/>
            <person name="Li G."/>
            <person name="Huang Y."/>
            <person name="Saxena R.K."/>
            <person name="Ji Y."/>
            <person name="Li M."/>
            <person name="Yan X."/>
            <person name="He Y."/>
            <person name="Liu Y."/>
            <person name="Wang X."/>
            <person name="Xiang C."/>
            <person name="Varshney R.K."/>
            <person name="Ding H."/>
            <person name="Gao S."/>
            <person name="Zong X."/>
        </authorList>
    </citation>
    <scope>NUCLEOTIDE SEQUENCE [LARGE SCALE GENOMIC DNA]</scope>
    <source>
        <strain evidence="3 4">cv. Zhongwan 6</strain>
    </source>
</reference>
<comment type="caution">
    <text evidence="3">The sequence shown here is derived from an EMBL/GenBank/DDBJ whole genome shotgun (WGS) entry which is preliminary data.</text>
</comment>
<organism evidence="3 4">
    <name type="scientific">Pisum sativum</name>
    <name type="common">Garden pea</name>
    <name type="synonym">Lathyrus oleraceus</name>
    <dbReference type="NCBI Taxonomy" id="3888"/>
    <lineage>
        <taxon>Eukaryota</taxon>
        <taxon>Viridiplantae</taxon>
        <taxon>Streptophyta</taxon>
        <taxon>Embryophyta</taxon>
        <taxon>Tracheophyta</taxon>
        <taxon>Spermatophyta</taxon>
        <taxon>Magnoliopsida</taxon>
        <taxon>eudicotyledons</taxon>
        <taxon>Gunneridae</taxon>
        <taxon>Pentapetalae</taxon>
        <taxon>rosids</taxon>
        <taxon>fabids</taxon>
        <taxon>Fabales</taxon>
        <taxon>Fabaceae</taxon>
        <taxon>Papilionoideae</taxon>
        <taxon>50 kb inversion clade</taxon>
        <taxon>NPAAA clade</taxon>
        <taxon>Hologalegina</taxon>
        <taxon>IRL clade</taxon>
        <taxon>Fabeae</taxon>
        <taxon>Lathyrus</taxon>
    </lineage>
</organism>
<feature type="compositionally biased region" description="Polar residues" evidence="2">
    <location>
        <begin position="67"/>
        <end position="76"/>
    </location>
</feature>
<keyword evidence="4" id="KW-1185">Reference proteome</keyword>
<feature type="coiled-coil region" evidence="1">
    <location>
        <begin position="477"/>
        <end position="511"/>
    </location>
</feature>
<accession>A0A9D5B3D0</accession>
<dbReference type="Gramene" id="Psat03G0318000-T1">
    <property type="protein sequence ID" value="KAI5428064.1"/>
    <property type="gene ID" value="KIW84_033180"/>
</dbReference>
<gene>
    <name evidence="3" type="ORF">KIW84_033180</name>
</gene>
<dbReference type="Proteomes" id="UP001058974">
    <property type="component" value="Chromosome 3"/>
</dbReference>
<evidence type="ECO:0000256" key="2">
    <source>
        <dbReference type="SAM" id="MobiDB-lite"/>
    </source>
</evidence>
<proteinExistence type="predicted"/>
<dbReference type="AlphaFoldDB" id="A0A9D5B3D0"/>
<dbReference type="EMBL" id="JAMSHJ010000003">
    <property type="protein sequence ID" value="KAI5428064.1"/>
    <property type="molecule type" value="Genomic_DNA"/>
</dbReference>
<feature type="compositionally biased region" description="Polar residues" evidence="2">
    <location>
        <begin position="26"/>
        <end position="44"/>
    </location>
</feature>
<name>A0A9D5B3D0_PEA</name>
<evidence type="ECO:0000313" key="4">
    <source>
        <dbReference type="Proteomes" id="UP001058974"/>
    </source>
</evidence>